<evidence type="ECO:0000313" key="1">
    <source>
        <dbReference type="EMBL" id="JAH50535.1"/>
    </source>
</evidence>
<name>A0A0E9TCA5_ANGAN</name>
<reference evidence="1" key="2">
    <citation type="journal article" date="2015" name="Fish Shellfish Immunol.">
        <title>Early steps in the European eel (Anguilla anguilla)-Vibrio vulnificus interaction in the gills: Role of the RtxA13 toxin.</title>
        <authorList>
            <person name="Callol A."/>
            <person name="Pajuelo D."/>
            <person name="Ebbesson L."/>
            <person name="Teles M."/>
            <person name="MacKenzie S."/>
            <person name="Amaro C."/>
        </authorList>
    </citation>
    <scope>NUCLEOTIDE SEQUENCE</scope>
</reference>
<protein>
    <submittedName>
        <fullName evidence="1">Uncharacterized protein</fullName>
    </submittedName>
</protein>
<proteinExistence type="predicted"/>
<sequence>MPISRFSPFLLDSSVSTKRKSKRHQTLYSVLAIHNC</sequence>
<reference evidence="1" key="1">
    <citation type="submission" date="2014-11" db="EMBL/GenBank/DDBJ databases">
        <authorList>
            <person name="Amaro Gonzalez C."/>
        </authorList>
    </citation>
    <scope>NUCLEOTIDE SEQUENCE</scope>
</reference>
<dbReference type="AlphaFoldDB" id="A0A0E9TCA5"/>
<accession>A0A0E9TCA5</accession>
<dbReference type="EMBL" id="GBXM01058042">
    <property type="protein sequence ID" value="JAH50535.1"/>
    <property type="molecule type" value="Transcribed_RNA"/>
</dbReference>
<organism evidence="1">
    <name type="scientific">Anguilla anguilla</name>
    <name type="common">European freshwater eel</name>
    <name type="synonym">Muraena anguilla</name>
    <dbReference type="NCBI Taxonomy" id="7936"/>
    <lineage>
        <taxon>Eukaryota</taxon>
        <taxon>Metazoa</taxon>
        <taxon>Chordata</taxon>
        <taxon>Craniata</taxon>
        <taxon>Vertebrata</taxon>
        <taxon>Euteleostomi</taxon>
        <taxon>Actinopterygii</taxon>
        <taxon>Neopterygii</taxon>
        <taxon>Teleostei</taxon>
        <taxon>Anguilliformes</taxon>
        <taxon>Anguillidae</taxon>
        <taxon>Anguilla</taxon>
    </lineage>
</organism>